<evidence type="ECO:0000313" key="3">
    <source>
        <dbReference type="EMBL" id="CAF1407745.1"/>
    </source>
</evidence>
<reference evidence="1" key="1">
    <citation type="submission" date="2021-02" db="EMBL/GenBank/DDBJ databases">
        <authorList>
            <person name="Nowell W R."/>
        </authorList>
    </citation>
    <scope>NUCLEOTIDE SEQUENCE</scope>
</reference>
<evidence type="ECO:0000313" key="5">
    <source>
        <dbReference type="EMBL" id="CAF3874520.1"/>
    </source>
</evidence>
<dbReference type="OrthoDB" id="76105at2759"/>
<dbReference type="SMART" id="SM00368">
    <property type="entry name" value="LRR_RI"/>
    <property type="match status" value="7"/>
</dbReference>
<dbReference type="Proteomes" id="UP000663868">
    <property type="component" value="Unassembled WGS sequence"/>
</dbReference>
<dbReference type="Proteomes" id="UP000663845">
    <property type="component" value="Unassembled WGS sequence"/>
</dbReference>
<dbReference type="Proteomes" id="UP000663891">
    <property type="component" value="Unassembled WGS sequence"/>
</dbReference>
<comment type="caution">
    <text evidence="1">The sequence shown here is derived from an EMBL/GenBank/DDBJ whole genome shotgun (WGS) entry which is preliminary data.</text>
</comment>
<dbReference type="InterPro" id="IPR001611">
    <property type="entry name" value="Leu-rich_rpt"/>
</dbReference>
<dbReference type="EMBL" id="CAJNOE010000650">
    <property type="protein sequence ID" value="CAF1300005.1"/>
    <property type="molecule type" value="Genomic_DNA"/>
</dbReference>
<dbReference type="Gene3D" id="3.80.10.10">
    <property type="entry name" value="Ribonuclease Inhibitor"/>
    <property type="match status" value="1"/>
</dbReference>
<evidence type="ECO:0000313" key="1">
    <source>
        <dbReference type="EMBL" id="CAF1300005.1"/>
    </source>
</evidence>
<evidence type="ECO:0000313" key="4">
    <source>
        <dbReference type="EMBL" id="CAF3579248.1"/>
    </source>
</evidence>
<dbReference type="EMBL" id="CAJOAZ010002419">
    <property type="protein sequence ID" value="CAF3927016.1"/>
    <property type="molecule type" value="Genomic_DNA"/>
</dbReference>
<dbReference type="Proteomes" id="UP000663881">
    <property type="component" value="Unassembled WGS sequence"/>
</dbReference>
<dbReference type="PANTHER" id="PTHR24114:SF50">
    <property type="entry name" value="RNI-LIKE PROTEIN"/>
    <property type="match status" value="1"/>
</dbReference>
<gene>
    <name evidence="1" type="ORF">IZO911_LOCUS34005</name>
    <name evidence="2" type="ORF">JYZ213_LOCUS36970</name>
    <name evidence="4" type="ORF">KXQ929_LOCUS4034</name>
    <name evidence="5" type="ORF">OKA104_LOCUS22794</name>
    <name evidence="6" type="ORF">OXD698_LOCUS25352</name>
    <name evidence="3" type="ORF">VCS650_LOCUS36904</name>
</gene>
<dbReference type="EMBL" id="CAJOBB010000135">
    <property type="protein sequence ID" value="CAF3579248.1"/>
    <property type="molecule type" value="Genomic_DNA"/>
</dbReference>
<dbReference type="SUPFAM" id="SSF52047">
    <property type="entry name" value="RNI-like"/>
    <property type="match status" value="1"/>
</dbReference>
<dbReference type="PANTHER" id="PTHR24114">
    <property type="entry name" value="LEUCINE RICH REPEAT FAMILY PROTEIN"/>
    <property type="match status" value="1"/>
</dbReference>
<protein>
    <submittedName>
        <fullName evidence="1">Uncharacterized protein</fullName>
    </submittedName>
</protein>
<dbReference type="EMBL" id="CAJOAY010001687">
    <property type="protein sequence ID" value="CAF3874520.1"/>
    <property type="molecule type" value="Genomic_DNA"/>
</dbReference>
<dbReference type="Proteomes" id="UP000663860">
    <property type="component" value="Unassembled WGS sequence"/>
</dbReference>
<dbReference type="InterPro" id="IPR032675">
    <property type="entry name" value="LRR_dom_sf"/>
</dbReference>
<sequence>MTTRNLFERPELFDKQTRLILTADAKPKRLARNSSALVRSFSRERSDSNASTYITQDIEDDIDDENSEENLNELIAEKKTSNILDETNYDTDIDQEQELPRDHTCKGVYVEQCRRYGVIPSTSFLRNIQNDNLTIRYCGLKPVNIKVMVAPLKINSTITKLDLRDNCLGSKGAIYITHLIKENGYIDELNLGNNDIGIHGCKAICKVLCSNRSIRILYLDGNRFNDDCAKLFADVFSQNECLTYINLNKNFFEDDSTGKLFGQSLVENQMLQELHLAWNRLSSKACGNLLKQLGTNARLTTLDLSWNGGALFAAKALNDLLKKNAIIEKIYFEHNKFNTECATYIGKGLAKNETLKILSLSGNPLESSGCYAVLRPLIKHPTCGLHIIDFIGIIVNQDFLDLVNELAGILPKLKIKMGREREQDIE</sequence>
<accession>A0A815DD32</accession>
<dbReference type="InterPro" id="IPR052394">
    <property type="entry name" value="LRR-containing"/>
</dbReference>
<evidence type="ECO:0000313" key="6">
    <source>
        <dbReference type="EMBL" id="CAF3927016.1"/>
    </source>
</evidence>
<dbReference type="EMBL" id="CAJNOG010000945">
    <property type="protein sequence ID" value="CAF1386665.1"/>
    <property type="molecule type" value="Genomic_DNA"/>
</dbReference>
<proteinExistence type="predicted"/>
<evidence type="ECO:0000313" key="7">
    <source>
        <dbReference type="Proteomes" id="UP000663860"/>
    </source>
</evidence>
<name>A0A815DD32_9BILA</name>
<dbReference type="Proteomes" id="UP000663844">
    <property type="component" value="Unassembled WGS sequence"/>
</dbReference>
<dbReference type="Pfam" id="PF13516">
    <property type="entry name" value="LRR_6"/>
    <property type="match status" value="4"/>
</dbReference>
<evidence type="ECO:0000313" key="2">
    <source>
        <dbReference type="EMBL" id="CAF1386665.1"/>
    </source>
</evidence>
<dbReference type="EMBL" id="CAJNON010000946">
    <property type="protein sequence ID" value="CAF1407745.1"/>
    <property type="molecule type" value="Genomic_DNA"/>
</dbReference>
<organism evidence="1 7">
    <name type="scientific">Adineta steineri</name>
    <dbReference type="NCBI Taxonomy" id="433720"/>
    <lineage>
        <taxon>Eukaryota</taxon>
        <taxon>Metazoa</taxon>
        <taxon>Spiralia</taxon>
        <taxon>Gnathifera</taxon>
        <taxon>Rotifera</taxon>
        <taxon>Eurotatoria</taxon>
        <taxon>Bdelloidea</taxon>
        <taxon>Adinetida</taxon>
        <taxon>Adinetidae</taxon>
        <taxon>Adineta</taxon>
    </lineage>
</organism>
<dbReference type="AlphaFoldDB" id="A0A815DD32"/>